<dbReference type="Proteomes" id="UP000186104">
    <property type="component" value="Chromosome"/>
</dbReference>
<organism evidence="7 8">
    <name type="scientific">Dietzia timorensis</name>
    <dbReference type="NCBI Taxonomy" id="499555"/>
    <lineage>
        <taxon>Bacteria</taxon>
        <taxon>Bacillati</taxon>
        <taxon>Actinomycetota</taxon>
        <taxon>Actinomycetes</taxon>
        <taxon>Mycobacteriales</taxon>
        <taxon>Dietziaceae</taxon>
        <taxon>Dietzia</taxon>
    </lineage>
</organism>
<dbReference type="Gene3D" id="3.60.21.10">
    <property type="match status" value="1"/>
</dbReference>
<gene>
    <name evidence="7" type="ORF">BJL86_2001</name>
</gene>
<keyword evidence="5" id="KW-0269">Exonuclease</keyword>
<dbReference type="STRING" id="499555.BJL86_2001"/>
<feature type="domain" description="Calcineurin-like phosphoesterase" evidence="6">
    <location>
        <begin position="15"/>
        <end position="176"/>
    </location>
</feature>
<sequence>MSEAVTKVGAMSTVKFVHTADWQLGMKRHVLGERHSSFDDARMDSVRAIVARAEEEGVDFILAAGDVFDDNTVATQYVMRALSVLGETQIPVYILPGNHDLFSAGTVYESKTFKNYRPSNVHVIESIEPVQVREGVEIVGLPVVSKYPLPADLEELGGKFSTSGDEGIRILALHGGTDLVFSGSDEDDEDDGQFSIAGMERLITSGAVHYVALGDRHSVTELGTTGRIWYSGAPEVTAFDDREKDSGQALLVEIDSDDCSVEAFRTGSWKMMRIDADLDSEGDLELLKSRLDGTGDKEKTIVKLTLNGTVSLELGRNLDQLVEDYAELFANVRVRKASTLVRRPEFDDISDLFSGYARDAAEDLTEMSIAGGADARTAEDALGLLYRLSRAEAES</sequence>
<dbReference type="KEGG" id="dtm:BJL86_2001"/>
<reference evidence="7 8" key="1">
    <citation type="submission" date="2016-06" db="EMBL/GenBank/DDBJ databases">
        <title>Complete genome sequence of a saline-alkali tolerant type strain Dietzia timorensis ID05-A0528T.</title>
        <authorList>
            <person name="Wu X."/>
        </authorList>
    </citation>
    <scope>NUCLEOTIDE SEQUENCE [LARGE SCALE GENOMIC DNA]</scope>
    <source>
        <strain evidence="7 8">ID05-A0528</strain>
    </source>
</reference>
<dbReference type="Pfam" id="PF00149">
    <property type="entry name" value="Metallophos"/>
    <property type="match status" value="1"/>
</dbReference>
<dbReference type="GO" id="GO:0004527">
    <property type="term" value="F:exonuclease activity"/>
    <property type="evidence" value="ECO:0007669"/>
    <property type="project" value="UniProtKB-KW"/>
</dbReference>
<dbReference type="InterPro" id="IPR029052">
    <property type="entry name" value="Metallo-depent_PP-like"/>
</dbReference>
<keyword evidence="8" id="KW-1185">Reference proteome</keyword>
<dbReference type="EMBL" id="CP015961">
    <property type="protein sequence ID" value="ANI92768.1"/>
    <property type="molecule type" value="Genomic_DNA"/>
</dbReference>
<dbReference type="SUPFAM" id="SSF56300">
    <property type="entry name" value="Metallo-dependent phosphatases"/>
    <property type="match status" value="1"/>
</dbReference>
<dbReference type="CDD" id="cd00840">
    <property type="entry name" value="MPP_Mre11_N"/>
    <property type="match status" value="1"/>
</dbReference>
<dbReference type="AlphaFoldDB" id="A0A173LMF0"/>
<dbReference type="InterPro" id="IPR041796">
    <property type="entry name" value="Mre11_N"/>
</dbReference>
<proteinExistence type="inferred from homology"/>
<comment type="similarity">
    <text evidence="1">Belongs to the SbcD family.</text>
</comment>
<evidence type="ECO:0000256" key="1">
    <source>
        <dbReference type="ARBA" id="ARBA00010555"/>
    </source>
</evidence>
<dbReference type="PANTHER" id="PTHR30337:SF0">
    <property type="entry name" value="NUCLEASE SBCCD SUBUNIT D"/>
    <property type="match status" value="1"/>
</dbReference>
<accession>A0A173LMF0</accession>
<dbReference type="PIRSF" id="PIRSF033093">
    <property type="entry name" value="UCP_ML1119"/>
    <property type="match status" value="1"/>
</dbReference>
<evidence type="ECO:0000259" key="6">
    <source>
        <dbReference type="Pfam" id="PF00149"/>
    </source>
</evidence>
<evidence type="ECO:0000313" key="7">
    <source>
        <dbReference type="EMBL" id="ANI92768.1"/>
    </source>
</evidence>
<evidence type="ECO:0000313" key="8">
    <source>
        <dbReference type="Proteomes" id="UP000186104"/>
    </source>
</evidence>
<dbReference type="InterPro" id="IPR014577">
    <property type="entry name" value="UCP033093_metalloPase"/>
</dbReference>
<evidence type="ECO:0000256" key="3">
    <source>
        <dbReference type="ARBA" id="ARBA00022722"/>
    </source>
</evidence>
<evidence type="ECO:0000256" key="4">
    <source>
        <dbReference type="ARBA" id="ARBA00022801"/>
    </source>
</evidence>
<keyword evidence="3" id="KW-0540">Nuclease</keyword>
<dbReference type="InterPro" id="IPR004843">
    <property type="entry name" value="Calcineurin-like_PHP"/>
</dbReference>
<dbReference type="PANTHER" id="PTHR30337">
    <property type="entry name" value="COMPONENT OF ATP-DEPENDENT DSDNA EXONUCLEASE"/>
    <property type="match status" value="1"/>
</dbReference>
<evidence type="ECO:0000256" key="5">
    <source>
        <dbReference type="ARBA" id="ARBA00022839"/>
    </source>
</evidence>
<name>A0A173LMF0_9ACTN</name>
<evidence type="ECO:0000256" key="2">
    <source>
        <dbReference type="ARBA" id="ARBA00013365"/>
    </source>
</evidence>
<keyword evidence="4" id="KW-0378">Hydrolase</keyword>
<protein>
    <recommendedName>
        <fullName evidence="2">Nuclease SbcCD subunit D</fullName>
    </recommendedName>
</protein>
<dbReference type="InterPro" id="IPR050535">
    <property type="entry name" value="DNA_Repair-Maintenance_Comp"/>
</dbReference>